<name>A0A1I5G1Q5_9HYPH</name>
<keyword evidence="2" id="KW-1185">Reference proteome</keyword>
<sequence length="71" mass="8242">MTLVTTMVEGTCIEEKLSLSSFLQVPKQLRNNYNDYAPYFCLKKHTHHPELSIFILPLARLEDKFPDATKD</sequence>
<dbReference type="Proteomes" id="UP000199236">
    <property type="component" value="Unassembled WGS sequence"/>
</dbReference>
<evidence type="ECO:0000313" key="1">
    <source>
        <dbReference type="EMBL" id="SFO29501.1"/>
    </source>
</evidence>
<dbReference type="AlphaFoldDB" id="A0A1I5G1Q5"/>
<evidence type="ECO:0000313" key="2">
    <source>
        <dbReference type="Proteomes" id="UP000199236"/>
    </source>
</evidence>
<protein>
    <submittedName>
        <fullName evidence="1">Uncharacterized protein</fullName>
    </submittedName>
</protein>
<proteinExistence type="predicted"/>
<organism evidence="1 2">
    <name type="scientific">Cohaesibacter marisflavi</name>
    <dbReference type="NCBI Taxonomy" id="655353"/>
    <lineage>
        <taxon>Bacteria</taxon>
        <taxon>Pseudomonadati</taxon>
        <taxon>Pseudomonadota</taxon>
        <taxon>Alphaproteobacteria</taxon>
        <taxon>Hyphomicrobiales</taxon>
        <taxon>Cohaesibacteraceae</taxon>
    </lineage>
</organism>
<gene>
    <name evidence="1" type="ORF">SAMN04488056_104295</name>
</gene>
<dbReference type="STRING" id="655353.SAMN04488056_104295"/>
<dbReference type="EMBL" id="FOVR01000004">
    <property type="protein sequence ID" value="SFO29501.1"/>
    <property type="molecule type" value="Genomic_DNA"/>
</dbReference>
<accession>A0A1I5G1Q5</accession>
<reference evidence="1 2" key="1">
    <citation type="submission" date="2016-10" db="EMBL/GenBank/DDBJ databases">
        <authorList>
            <person name="de Groot N.N."/>
        </authorList>
    </citation>
    <scope>NUCLEOTIDE SEQUENCE [LARGE SCALE GENOMIC DNA]</scope>
    <source>
        <strain evidence="1 2">CGMCC 1.9157</strain>
    </source>
</reference>